<name>A0ABR6EI19_9ACTN</name>
<protein>
    <recommendedName>
        <fullName evidence="3">MalT-like TPR region domain-containing protein</fullName>
    </recommendedName>
</protein>
<dbReference type="RefSeq" id="WP_182856327.1">
    <property type="nucleotide sequence ID" value="NZ_WMLF01000219.1"/>
</dbReference>
<dbReference type="Gene3D" id="1.25.40.10">
    <property type="entry name" value="Tetratricopeptide repeat domain"/>
    <property type="match status" value="1"/>
</dbReference>
<evidence type="ECO:0000313" key="2">
    <source>
        <dbReference type="Proteomes" id="UP000766698"/>
    </source>
</evidence>
<dbReference type="SUPFAM" id="SSF48452">
    <property type="entry name" value="TPR-like"/>
    <property type="match status" value="1"/>
</dbReference>
<dbReference type="Proteomes" id="UP000766698">
    <property type="component" value="Unassembled WGS sequence"/>
</dbReference>
<dbReference type="InterPro" id="IPR011990">
    <property type="entry name" value="TPR-like_helical_dom_sf"/>
</dbReference>
<reference evidence="2" key="1">
    <citation type="journal article" date="2020" name="Syst. Appl. Microbiol.">
        <title>Streptomyces alkaliterrae sp. nov., isolated from an alkaline soil, and emended descriptions of Streptomyces alkaliphilus, Streptomyces calidiresistens and Streptomyces durbertensis.</title>
        <authorList>
            <person name="Swiecimska M."/>
            <person name="Golinska P."/>
            <person name="Nouioui I."/>
            <person name="Wypij M."/>
            <person name="Rai M."/>
            <person name="Sangal V."/>
            <person name="Goodfellow M."/>
        </authorList>
    </citation>
    <scope>NUCLEOTIDE SEQUENCE [LARGE SCALE GENOMIC DNA]</scope>
    <source>
        <strain evidence="2">DSM 104538</strain>
    </source>
</reference>
<organism evidence="1 2">
    <name type="scientific">Streptomyces durbertensis</name>
    <dbReference type="NCBI Taxonomy" id="2448886"/>
    <lineage>
        <taxon>Bacteria</taxon>
        <taxon>Bacillati</taxon>
        <taxon>Actinomycetota</taxon>
        <taxon>Actinomycetes</taxon>
        <taxon>Kitasatosporales</taxon>
        <taxon>Streptomycetaceae</taxon>
        <taxon>Streptomyces</taxon>
    </lineage>
</organism>
<proteinExistence type="predicted"/>
<keyword evidence="2" id="KW-1185">Reference proteome</keyword>
<dbReference type="EMBL" id="WMLF01000219">
    <property type="protein sequence ID" value="MBB1244989.1"/>
    <property type="molecule type" value="Genomic_DNA"/>
</dbReference>
<accession>A0ABR6EI19</accession>
<gene>
    <name evidence="1" type="ORF">GL263_15640</name>
</gene>
<evidence type="ECO:0000313" key="1">
    <source>
        <dbReference type="EMBL" id="MBB1244989.1"/>
    </source>
</evidence>
<comment type="caution">
    <text evidence="1">The sequence shown here is derived from an EMBL/GenBank/DDBJ whole genome shotgun (WGS) entry which is preliminary data.</text>
</comment>
<sequence>MAVNVHKEPADGLLAFGQLNQMAGWLALDANDHAAARTYFMEAVQVGREAADPGLTASAMAYMSLQETYKGNPASALSLAQEAWGTDSRQLTALTRTMLGTRLARAYACLGDEKFCVKALSAARSGFEQAGGSEEPHYVTYVDAIELAAQEGACFLDLGKTKKALTSLTSAIGLLSIQAPNRVRDRVHYLSRLAKCYLLDGEVEEACRTASHALDFSRTIGSARIAERIDEFAKMLDHYGDARSVIDFREEYRMCIRG</sequence>
<evidence type="ECO:0008006" key="3">
    <source>
        <dbReference type="Google" id="ProtNLM"/>
    </source>
</evidence>